<evidence type="ECO:0000256" key="2">
    <source>
        <dbReference type="ARBA" id="ARBA00022679"/>
    </source>
</evidence>
<feature type="transmembrane region" description="Helical" evidence="6">
    <location>
        <begin position="316"/>
        <end position="338"/>
    </location>
</feature>
<dbReference type="Gene3D" id="3.40.50.150">
    <property type="entry name" value="Vaccinia Virus protein VP39"/>
    <property type="match status" value="1"/>
</dbReference>
<feature type="transmembrane region" description="Helical" evidence="6">
    <location>
        <begin position="177"/>
        <end position="201"/>
    </location>
</feature>
<feature type="region of interest" description="Disordered" evidence="5">
    <location>
        <begin position="1"/>
        <end position="25"/>
    </location>
</feature>
<dbReference type="EMBL" id="FCOE02000002">
    <property type="protein sequence ID" value="SAK45562.1"/>
    <property type="molecule type" value="Genomic_DNA"/>
</dbReference>
<feature type="transmembrane region" description="Helical" evidence="6">
    <location>
        <begin position="283"/>
        <end position="304"/>
    </location>
</feature>
<evidence type="ECO:0000256" key="1">
    <source>
        <dbReference type="ARBA" id="ARBA00007867"/>
    </source>
</evidence>
<dbReference type="AlphaFoldDB" id="A0A157ZJ33"/>
<reference evidence="8" key="1">
    <citation type="submission" date="2016-01" db="EMBL/GenBank/DDBJ databases">
        <authorList>
            <person name="Peeters C."/>
        </authorList>
    </citation>
    <scope>NUCLEOTIDE SEQUENCE [LARGE SCALE GENOMIC DNA]</scope>
    <source>
        <strain evidence="8">LMG 29323</strain>
    </source>
</reference>
<feature type="transmembrane region" description="Helical" evidence="6">
    <location>
        <begin position="207"/>
        <end position="224"/>
    </location>
</feature>
<comment type="caution">
    <text evidence="4">Lacks conserved residue(s) required for the propagation of feature annotation.</text>
</comment>
<comment type="caution">
    <text evidence="8">The sequence shown here is derived from an EMBL/GenBank/DDBJ whole genome shotgun (WGS) entry which is preliminary data.</text>
</comment>
<dbReference type="SUPFAM" id="SSF103473">
    <property type="entry name" value="MFS general substrate transporter"/>
    <property type="match status" value="1"/>
</dbReference>
<evidence type="ECO:0000313" key="9">
    <source>
        <dbReference type="Proteomes" id="UP000054911"/>
    </source>
</evidence>
<feature type="transmembrane region" description="Helical" evidence="6">
    <location>
        <begin position="100"/>
        <end position="121"/>
    </location>
</feature>
<dbReference type="NCBIfam" id="NF037959">
    <property type="entry name" value="MFS_SpdSyn"/>
    <property type="match status" value="1"/>
</dbReference>
<keyword evidence="6" id="KW-1133">Transmembrane helix</keyword>
<feature type="transmembrane region" description="Helical" evidence="6">
    <location>
        <begin position="463"/>
        <end position="481"/>
    </location>
</feature>
<comment type="similarity">
    <text evidence="1">Belongs to the spermidine/spermine synthase family.</text>
</comment>
<feature type="domain" description="PABS" evidence="7">
    <location>
        <begin position="481"/>
        <end position="728"/>
    </location>
</feature>
<dbReference type="GO" id="GO:0006596">
    <property type="term" value="P:polyamine biosynthetic process"/>
    <property type="evidence" value="ECO:0007669"/>
    <property type="project" value="UniProtKB-UniRule"/>
</dbReference>
<dbReference type="PANTHER" id="PTHR43317:SF1">
    <property type="entry name" value="THERMOSPERMINE SYNTHASE ACAULIS5"/>
    <property type="match status" value="1"/>
</dbReference>
<feature type="transmembrane region" description="Helical" evidence="6">
    <location>
        <begin position="409"/>
        <end position="429"/>
    </location>
</feature>
<dbReference type="InterPro" id="IPR036259">
    <property type="entry name" value="MFS_trans_sf"/>
</dbReference>
<evidence type="ECO:0000313" key="8">
    <source>
        <dbReference type="EMBL" id="SAK45562.1"/>
    </source>
</evidence>
<evidence type="ECO:0000256" key="6">
    <source>
        <dbReference type="SAM" id="Phobius"/>
    </source>
</evidence>
<evidence type="ECO:0000256" key="3">
    <source>
        <dbReference type="ARBA" id="ARBA00023115"/>
    </source>
</evidence>
<name>A0A157ZJ33_9BURK</name>
<feature type="transmembrane region" description="Helical" evidence="6">
    <location>
        <begin position="35"/>
        <end position="55"/>
    </location>
</feature>
<keyword evidence="3 4" id="KW-0620">Polyamine biosynthesis</keyword>
<dbReference type="SUPFAM" id="SSF53335">
    <property type="entry name" value="S-adenosyl-L-methionine-dependent methyltransferases"/>
    <property type="match status" value="1"/>
</dbReference>
<feature type="transmembrane region" description="Helical" evidence="6">
    <location>
        <begin position="67"/>
        <end position="88"/>
    </location>
</feature>
<dbReference type="PROSITE" id="PS51006">
    <property type="entry name" value="PABS_2"/>
    <property type="match status" value="1"/>
</dbReference>
<dbReference type="InterPro" id="IPR030374">
    <property type="entry name" value="PABS"/>
</dbReference>
<gene>
    <name evidence="8" type="ORF">AWB80_00923</name>
</gene>
<dbReference type="GO" id="GO:0016740">
    <property type="term" value="F:transferase activity"/>
    <property type="evidence" value="ECO:0007669"/>
    <property type="project" value="UniProtKB-UniRule"/>
</dbReference>
<dbReference type="OrthoDB" id="5516475at2"/>
<evidence type="ECO:0000259" key="7">
    <source>
        <dbReference type="PROSITE" id="PS51006"/>
    </source>
</evidence>
<dbReference type="RefSeq" id="WP_061173433.1">
    <property type="nucleotide sequence ID" value="NZ_FCOE02000002.1"/>
</dbReference>
<feature type="transmembrane region" description="Helical" evidence="6">
    <location>
        <begin position="435"/>
        <end position="456"/>
    </location>
</feature>
<dbReference type="Proteomes" id="UP000054911">
    <property type="component" value="Unassembled WGS sequence"/>
</dbReference>
<accession>A0A157ZJ33</accession>
<organism evidence="8 9">
    <name type="scientific">Caballeronia pedi</name>
    <dbReference type="NCBI Taxonomy" id="1777141"/>
    <lineage>
        <taxon>Bacteria</taxon>
        <taxon>Pseudomonadati</taxon>
        <taxon>Pseudomonadota</taxon>
        <taxon>Betaproteobacteria</taxon>
        <taxon>Burkholderiales</taxon>
        <taxon>Burkholderiaceae</taxon>
        <taxon>Caballeronia</taxon>
    </lineage>
</organism>
<feature type="transmembrane region" description="Helical" evidence="6">
    <location>
        <begin position="141"/>
        <end position="165"/>
    </location>
</feature>
<sequence>MSHLSADHPKSTRRSAARKTHRAHALDTRVARRSAVPALLLFASGMAALIYQVLWVKQLTLVVGIEVQAVTIAISAFFAGLAIGGWCFGRLADRVAQPFLLYAALEVAALVLGIGATQALAHSAASFALLQASAGPLAWALPFLLVGLPAIAMGGTVPVLTRALATSRQDIGGAGGRLYAANTAGAITGALLPAFVLIPWLGVQGSALAAAGLNAVAALGAVAVSRQARPAFGADTATDTPGATDAAQARIAVALYAVAGGIALGYEVVWSQAIAQFISTRSFAFSIVLATYLVGLALGSAIAARVADRVRDPWSAFGVLIGAAGLAALGGVAGAGGWLMAAQHHAAELALAATGNLLASMCASFAVAACAIVLVPTLLLGAAFPFALRMAANGDVQHAKSGIGADVGRVLALNTAGGIAGTLFAGFALVPSLGLVRSLGVLAVAAGLIGLSAALSGGGARRAGLVACVTIAALSVIVAVVTPADRLGALLAQARGGALAYYEEGAGGTVAVLEQGDGAQRFRRLYIQGVSNSGDAMTSRRYMRLQALAPLMIHAGTPRSALVIGLGTGITGGALLTWPTLDKRVIAELLPAVVRASSRFDGNYGVSADPRIELRVADGRRELLSRTERYDLVTLEPPPPSAAGVVNLYSTDFYRLAAARLNEGGIVAQWLPLSTQNEDQTRSLIQSFLRVFPHAALWTTEFHEMMLVGSMQPMPLDVPRIRARFAQPEVARALREVGIASPEAFVATWVADRSALAYYAEDAPPVTDDDPRIEYAPWVRRGDFAATLAHMLALQSEPPLINADPAFADTLAAERRTLHAFYRAGLDAYRGDRDAWTRDIGAVLRADRANPYYRWVMGGTGSAN</sequence>
<dbReference type="Pfam" id="PF01564">
    <property type="entry name" value="Spermine_synth"/>
    <property type="match status" value="1"/>
</dbReference>
<feature type="compositionally biased region" description="Basic and acidic residues" evidence="5">
    <location>
        <begin position="1"/>
        <end position="10"/>
    </location>
</feature>
<feature type="transmembrane region" description="Helical" evidence="6">
    <location>
        <begin position="251"/>
        <end position="271"/>
    </location>
</feature>
<evidence type="ECO:0000256" key="4">
    <source>
        <dbReference type="PROSITE-ProRule" id="PRU00354"/>
    </source>
</evidence>
<dbReference type="InterPro" id="IPR029063">
    <property type="entry name" value="SAM-dependent_MTases_sf"/>
</dbReference>
<evidence type="ECO:0000256" key="5">
    <source>
        <dbReference type="SAM" id="MobiDB-lite"/>
    </source>
</evidence>
<dbReference type="PANTHER" id="PTHR43317">
    <property type="entry name" value="THERMOSPERMINE SYNTHASE ACAULIS5"/>
    <property type="match status" value="1"/>
</dbReference>
<protein>
    <submittedName>
        <fullName evidence="8">Spermidine synthase</fullName>
    </submittedName>
</protein>
<proteinExistence type="inferred from homology"/>
<feature type="transmembrane region" description="Helical" evidence="6">
    <location>
        <begin position="358"/>
        <end position="388"/>
    </location>
</feature>
<dbReference type="STRING" id="1777141.AWB80_00923"/>
<keyword evidence="2 4" id="KW-0808">Transferase</keyword>
<keyword evidence="6" id="KW-0812">Transmembrane</keyword>
<feature type="compositionally biased region" description="Basic residues" evidence="5">
    <location>
        <begin position="11"/>
        <end position="23"/>
    </location>
</feature>
<keyword evidence="9" id="KW-1185">Reference proteome</keyword>
<keyword evidence="6" id="KW-0472">Membrane</keyword>